<evidence type="ECO:0000313" key="5">
    <source>
        <dbReference type="Proteomes" id="UP001500034"/>
    </source>
</evidence>
<comment type="subcellular location">
    <subcellularLocation>
        <location evidence="3">Cytoplasm</location>
    </subcellularLocation>
</comment>
<evidence type="ECO:0000313" key="4">
    <source>
        <dbReference type="EMBL" id="GAA3968571.1"/>
    </source>
</evidence>
<comment type="similarity">
    <text evidence="3">Belongs to the UreF family.</text>
</comment>
<keyword evidence="3" id="KW-0963">Cytoplasm</keyword>
<dbReference type="InterPro" id="IPR038277">
    <property type="entry name" value="UreF_sf"/>
</dbReference>
<dbReference type="InterPro" id="IPR002639">
    <property type="entry name" value="UreF"/>
</dbReference>
<name>A0ABP7PND7_9ACTN</name>
<evidence type="ECO:0000256" key="3">
    <source>
        <dbReference type="HAMAP-Rule" id="MF_01385"/>
    </source>
</evidence>
<dbReference type="HAMAP" id="MF_01385">
    <property type="entry name" value="UreF"/>
    <property type="match status" value="1"/>
</dbReference>
<comment type="function">
    <text evidence="3">Required for maturation of urease via the functional incorporation of the urease nickel metallocenter.</text>
</comment>
<comment type="caution">
    <text evidence="4">The sequence shown here is derived from an EMBL/GenBank/DDBJ whole genome shotgun (WGS) entry which is preliminary data.</text>
</comment>
<dbReference type="PANTHER" id="PTHR33620">
    <property type="entry name" value="UREASE ACCESSORY PROTEIN F"/>
    <property type="match status" value="1"/>
</dbReference>
<gene>
    <name evidence="3" type="primary">ureF</name>
    <name evidence="4" type="ORF">GCM10022384_19880</name>
</gene>
<reference evidence="5" key="1">
    <citation type="journal article" date="2019" name="Int. J. Syst. Evol. Microbiol.">
        <title>The Global Catalogue of Microorganisms (GCM) 10K type strain sequencing project: providing services to taxonomists for standard genome sequencing and annotation.</title>
        <authorList>
            <consortium name="The Broad Institute Genomics Platform"/>
            <consortium name="The Broad Institute Genome Sequencing Center for Infectious Disease"/>
            <person name="Wu L."/>
            <person name="Ma J."/>
        </authorList>
    </citation>
    <scope>NUCLEOTIDE SEQUENCE [LARGE SCALE GENOMIC DNA]</scope>
    <source>
        <strain evidence="5">JCM 17027</strain>
    </source>
</reference>
<dbReference type="PANTHER" id="PTHR33620:SF1">
    <property type="entry name" value="UREASE ACCESSORY PROTEIN F"/>
    <property type="match status" value="1"/>
</dbReference>
<evidence type="ECO:0000256" key="2">
    <source>
        <dbReference type="ARBA" id="ARBA00023186"/>
    </source>
</evidence>
<evidence type="ECO:0000256" key="1">
    <source>
        <dbReference type="ARBA" id="ARBA00022988"/>
    </source>
</evidence>
<keyword evidence="2 3" id="KW-0143">Chaperone</keyword>
<dbReference type="PIRSF" id="PIRSF009467">
    <property type="entry name" value="Ureas_acces_UreF"/>
    <property type="match status" value="1"/>
</dbReference>
<dbReference type="Pfam" id="PF01730">
    <property type="entry name" value="UreF"/>
    <property type="match status" value="1"/>
</dbReference>
<proteinExistence type="inferred from homology"/>
<sequence>MTGTHVSASETSGTAGTAALLMLADGRFPAGGHAHSGGLEAAVAEGRVSDPDTLEAFLRGRVTTSGAMAAAFAAAACSAFGGGPPKTDGEGREGREGRIAVLDTEFEARTPAPALRATSRKLGRQLLRAARAIGSHPGLDAIATALPGGPHQPVALGATARALGLGPHAAAAAALHDAATGPATAAVRLLGLDPFAVHAVLARLAPDLDRLAAGATGHADAPAGELPAYGAPLLDISAELHATWEVRLFAS</sequence>
<protein>
    <recommendedName>
        <fullName evidence="3">Urease accessory protein UreF</fullName>
    </recommendedName>
</protein>
<keyword evidence="1 3" id="KW-0996">Nickel insertion</keyword>
<keyword evidence="5" id="KW-1185">Reference proteome</keyword>
<dbReference type="EMBL" id="BAABCQ010000028">
    <property type="protein sequence ID" value="GAA3968571.1"/>
    <property type="molecule type" value="Genomic_DNA"/>
</dbReference>
<accession>A0ABP7PND7</accession>
<comment type="subunit">
    <text evidence="3">UreD, UreF and UreG form a complex that acts as a GTP-hydrolysis-dependent molecular chaperone, activating the urease apoprotein by helping to assemble the nickel containing metallocenter of UreC. The UreE protein probably delivers the nickel.</text>
</comment>
<dbReference type="Gene3D" id="1.10.4190.10">
    <property type="entry name" value="Urease accessory protein UreF"/>
    <property type="match status" value="1"/>
</dbReference>
<organism evidence="4 5">
    <name type="scientific">Streptomyces marokkonensis</name>
    <dbReference type="NCBI Taxonomy" id="324855"/>
    <lineage>
        <taxon>Bacteria</taxon>
        <taxon>Bacillati</taxon>
        <taxon>Actinomycetota</taxon>
        <taxon>Actinomycetes</taxon>
        <taxon>Kitasatosporales</taxon>
        <taxon>Streptomycetaceae</taxon>
        <taxon>Streptomyces</taxon>
    </lineage>
</organism>
<dbReference type="Proteomes" id="UP001500034">
    <property type="component" value="Unassembled WGS sequence"/>
</dbReference>